<dbReference type="EMBL" id="GEDC01017508">
    <property type="protein sequence ID" value="JAS19790.1"/>
    <property type="molecule type" value="Transcribed_RNA"/>
</dbReference>
<proteinExistence type="predicted"/>
<feature type="non-terminal residue" evidence="2">
    <location>
        <position position="1"/>
    </location>
</feature>
<name>A0A1B6DAB5_9HEMI</name>
<dbReference type="EMBL" id="GEDC01014659">
    <property type="protein sequence ID" value="JAS22639.1"/>
    <property type="molecule type" value="Transcribed_RNA"/>
</dbReference>
<accession>A0A1B6DAB5</accession>
<organism evidence="2">
    <name type="scientific">Clastoptera arizonana</name>
    <name type="common">Arizona spittle bug</name>
    <dbReference type="NCBI Taxonomy" id="38151"/>
    <lineage>
        <taxon>Eukaryota</taxon>
        <taxon>Metazoa</taxon>
        <taxon>Ecdysozoa</taxon>
        <taxon>Arthropoda</taxon>
        <taxon>Hexapoda</taxon>
        <taxon>Insecta</taxon>
        <taxon>Pterygota</taxon>
        <taxon>Neoptera</taxon>
        <taxon>Paraneoptera</taxon>
        <taxon>Hemiptera</taxon>
        <taxon>Auchenorrhyncha</taxon>
        <taxon>Cercopoidea</taxon>
        <taxon>Clastopteridae</taxon>
        <taxon>Clastoptera</taxon>
    </lineage>
</organism>
<evidence type="ECO:0000313" key="2">
    <source>
        <dbReference type="EMBL" id="JAS22639.1"/>
    </source>
</evidence>
<evidence type="ECO:0000313" key="1">
    <source>
        <dbReference type="EMBL" id="JAS19790.1"/>
    </source>
</evidence>
<dbReference type="AlphaFoldDB" id="A0A1B6DAB5"/>
<reference evidence="2" key="1">
    <citation type="submission" date="2015-12" db="EMBL/GenBank/DDBJ databases">
        <title>De novo transcriptome assembly of four potential Pierce s Disease insect vectors from Arizona vineyards.</title>
        <authorList>
            <person name="Tassone E.E."/>
        </authorList>
    </citation>
    <scope>NUCLEOTIDE SEQUENCE</scope>
</reference>
<protein>
    <submittedName>
        <fullName evidence="2">Uncharacterized protein</fullName>
    </submittedName>
</protein>
<gene>
    <name evidence="1" type="ORF">g.3965</name>
    <name evidence="2" type="ORF">g.3967</name>
</gene>
<sequence length="181" mass="19937">YVNLGTCNDKIIGARLKTFDIDEIANTGNYSFLYSTNLKNVTCSSGDIHGDSLMAYKAVAYNYNNDGQVAKTSYTLRVLGEGILDETLIYTNPISKSTTVFRFKIVVLNWNAELGVFYYTRCSDFGKSDADSRTIVVSACSANNEDAQELASSWAEGDLKAGFKGPALSELPQCSCFFRFK</sequence>